<name>A0A0K0Y721_9RHOB</name>
<dbReference type="InterPro" id="IPR040079">
    <property type="entry name" value="Glutathione_S-Trfase"/>
</dbReference>
<dbReference type="SFLD" id="SFLDG00358">
    <property type="entry name" value="Main_(cytGST)"/>
    <property type="match status" value="1"/>
</dbReference>
<dbReference type="InterPro" id="IPR004045">
    <property type="entry name" value="Glutathione_S-Trfase_N"/>
</dbReference>
<evidence type="ECO:0000256" key="1">
    <source>
        <dbReference type="RuleBase" id="RU003494"/>
    </source>
</evidence>
<dbReference type="EC" id="2.5.1.18" evidence="2"/>
<evidence type="ECO:0000313" key="2">
    <source>
        <dbReference type="EMBL" id="AKS46705.1"/>
    </source>
</evidence>
<accession>A0A0K0Y721</accession>
<dbReference type="Proteomes" id="UP000067444">
    <property type="component" value="Chromosome"/>
</dbReference>
<dbReference type="RefSeq" id="WP_049834989.1">
    <property type="nucleotide sequence ID" value="NZ_CP012160.1"/>
</dbReference>
<keyword evidence="3" id="KW-1185">Reference proteome</keyword>
<sequence>MSYKLYYAPESASLGVRVILEEIGVDYELLPTSTDTDKPKPQGQLALNPNGWIPVLIWDEYAMYECAAITIFLCDRHPEAKLAPTVNEPERGLFLQTLVYFSNTVQNAFQLDYYPDRFADTPATEPSAQRRGLRRLRETWKVIDDQIGNNNWVIGDRFSAADIYLFMLTTWLKPSRGQPSTQEFPNVKRISDAVAQRRSVQVVYEEWISEQTTPR</sequence>
<dbReference type="Pfam" id="PF00043">
    <property type="entry name" value="GST_C"/>
    <property type="match status" value="1"/>
</dbReference>
<proteinExistence type="inferred from homology"/>
<dbReference type="SUPFAM" id="SSF47616">
    <property type="entry name" value="GST C-terminal domain-like"/>
    <property type="match status" value="1"/>
</dbReference>
<dbReference type="SUPFAM" id="SSF52833">
    <property type="entry name" value="Thioredoxin-like"/>
    <property type="match status" value="1"/>
</dbReference>
<dbReference type="AlphaFoldDB" id="A0A0K0Y721"/>
<gene>
    <name evidence="2" type="primary">gstB_3</name>
    <name evidence="2" type="ORF">OSB_21660</name>
</gene>
<dbReference type="OrthoDB" id="7583243at2"/>
<comment type="similarity">
    <text evidence="1">Belongs to the GST superfamily.</text>
</comment>
<dbReference type="EMBL" id="CP012160">
    <property type="protein sequence ID" value="AKS46705.1"/>
    <property type="molecule type" value="Genomic_DNA"/>
</dbReference>
<dbReference type="CDD" id="cd03188">
    <property type="entry name" value="GST_C_Beta"/>
    <property type="match status" value="1"/>
</dbReference>
<protein>
    <submittedName>
        <fullName evidence="2">Glutathione S-transferase GST-6.0</fullName>
        <ecNumber evidence="2">2.5.1.18</ecNumber>
    </submittedName>
</protein>
<dbReference type="PROSITE" id="PS50405">
    <property type="entry name" value="GST_CTER"/>
    <property type="match status" value="1"/>
</dbReference>
<dbReference type="PANTHER" id="PTHR44051">
    <property type="entry name" value="GLUTATHIONE S-TRANSFERASE-RELATED"/>
    <property type="match status" value="1"/>
</dbReference>
<dbReference type="InterPro" id="IPR004046">
    <property type="entry name" value="GST_C"/>
</dbReference>
<dbReference type="PANTHER" id="PTHR44051:SF8">
    <property type="entry name" value="GLUTATHIONE S-TRANSFERASE GSTA"/>
    <property type="match status" value="1"/>
</dbReference>
<dbReference type="Gene3D" id="3.40.30.10">
    <property type="entry name" value="Glutaredoxin"/>
    <property type="match status" value="1"/>
</dbReference>
<reference evidence="2 3" key="1">
    <citation type="journal article" date="2015" name="Genome Announc.">
        <title>Closed Genome Sequence of Octadecabacter temperatus SB1, the First Mesophilic Species of the Genus Octadecabacter.</title>
        <authorList>
            <person name="Voget S."/>
            <person name="Billerbeck S."/>
            <person name="Simon M."/>
            <person name="Daniel R."/>
        </authorList>
    </citation>
    <scope>NUCLEOTIDE SEQUENCE [LARGE SCALE GENOMIC DNA]</scope>
    <source>
        <strain evidence="2 3">SB1</strain>
    </source>
</reference>
<dbReference type="KEGG" id="otm:OSB_21660"/>
<organism evidence="2 3">
    <name type="scientific">Octadecabacter temperatus</name>
    <dbReference type="NCBI Taxonomy" id="1458307"/>
    <lineage>
        <taxon>Bacteria</taxon>
        <taxon>Pseudomonadati</taxon>
        <taxon>Pseudomonadota</taxon>
        <taxon>Alphaproteobacteria</taxon>
        <taxon>Rhodobacterales</taxon>
        <taxon>Roseobacteraceae</taxon>
        <taxon>Octadecabacter</taxon>
    </lineage>
</organism>
<dbReference type="InterPro" id="IPR010987">
    <property type="entry name" value="Glutathione-S-Trfase_C-like"/>
</dbReference>
<dbReference type="InterPro" id="IPR036282">
    <property type="entry name" value="Glutathione-S-Trfase_C_sf"/>
</dbReference>
<dbReference type="Gene3D" id="1.20.1050.10">
    <property type="match status" value="1"/>
</dbReference>
<keyword evidence="2" id="KW-0808">Transferase</keyword>
<dbReference type="PROSITE" id="PS50404">
    <property type="entry name" value="GST_NTER"/>
    <property type="match status" value="1"/>
</dbReference>
<dbReference type="Pfam" id="PF02798">
    <property type="entry name" value="GST_N"/>
    <property type="match status" value="1"/>
</dbReference>
<dbReference type="GO" id="GO:0004364">
    <property type="term" value="F:glutathione transferase activity"/>
    <property type="evidence" value="ECO:0007669"/>
    <property type="project" value="UniProtKB-EC"/>
</dbReference>
<dbReference type="SFLD" id="SFLDS00019">
    <property type="entry name" value="Glutathione_Transferase_(cytos"/>
    <property type="match status" value="1"/>
</dbReference>
<dbReference type="STRING" id="1458307.OSB_21660"/>
<dbReference type="InterPro" id="IPR036249">
    <property type="entry name" value="Thioredoxin-like_sf"/>
</dbReference>
<evidence type="ECO:0000313" key="3">
    <source>
        <dbReference type="Proteomes" id="UP000067444"/>
    </source>
</evidence>
<dbReference type="SFLD" id="SFLDG01150">
    <property type="entry name" value="Main.1:_Beta-like"/>
    <property type="match status" value="1"/>
</dbReference>
<dbReference type="CDD" id="cd03057">
    <property type="entry name" value="GST_N_Beta"/>
    <property type="match status" value="1"/>
</dbReference>